<evidence type="ECO:0000256" key="1">
    <source>
        <dbReference type="ARBA" id="ARBA00010243"/>
    </source>
</evidence>
<keyword evidence="4" id="KW-0378">Hydrolase</keyword>
<name>A0A1I0QVW6_9FIRM</name>
<sequence length="155" mass="17551">MRINIFEARLNEFSHPILFKENSMNYCVDTSFNMPTRIVTVMNEVFHLNEMAEEFVYMASLNTKLVPTSFFLISKGNVNSSLISPREVLIRALLSGATHIILIHNHPSRDTTPSSQDLQVTKRIMDASQIVGIILADHIIIGGDSFLSFKERNLI</sequence>
<proteinExistence type="inferred from homology"/>
<dbReference type="RefSeq" id="WP_092454594.1">
    <property type="nucleotide sequence ID" value="NZ_FOJI01000009.1"/>
</dbReference>
<dbReference type="InterPro" id="IPR037518">
    <property type="entry name" value="MPN"/>
</dbReference>
<dbReference type="STRING" id="99656.SAMN05421659_109187"/>
<dbReference type="PANTHER" id="PTHR30471">
    <property type="entry name" value="DNA REPAIR PROTEIN RADC"/>
    <property type="match status" value="1"/>
</dbReference>
<dbReference type="InterPro" id="IPR001405">
    <property type="entry name" value="UPF0758"/>
</dbReference>
<gene>
    <name evidence="8" type="ORF">SAMN05421659_109187</name>
</gene>
<dbReference type="Proteomes" id="UP000199701">
    <property type="component" value="Unassembled WGS sequence"/>
</dbReference>
<feature type="domain" description="MPN" evidence="7">
    <location>
        <begin position="11"/>
        <end position="155"/>
    </location>
</feature>
<dbReference type="Pfam" id="PF04002">
    <property type="entry name" value="RadC"/>
    <property type="match status" value="1"/>
</dbReference>
<dbReference type="OrthoDB" id="9804482at2"/>
<dbReference type="PANTHER" id="PTHR30471:SF3">
    <property type="entry name" value="UPF0758 PROTEIN YEES-RELATED"/>
    <property type="match status" value="1"/>
</dbReference>
<protein>
    <submittedName>
        <fullName evidence="8">DNA repair protein RadC</fullName>
    </submittedName>
</protein>
<evidence type="ECO:0000256" key="2">
    <source>
        <dbReference type="ARBA" id="ARBA00022670"/>
    </source>
</evidence>
<dbReference type="PROSITE" id="PS50249">
    <property type="entry name" value="MPN"/>
    <property type="match status" value="1"/>
</dbReference>
<evidence type="ECO:0000256" key="4">
    <source>
        <dbReference type="ARBA" id="ARBA00022801"/>
    </source>
</evidence>
<keyword evidence="5" id="KW-0862">Zinc</keyword>
<dbReference type="AlphaFoldDB" id="A0A1I0QVW6"/>
<keyword evidence="3" id="KW-0479">Metal-binding</keyword>
<dbReference type="GO" id="GO:0046872">
    <property type="term" value="F:metal ion binding"/>
    <property type="evidence" value="ECO:0007669"/>
    <property type="project" value="UniProtKB-KW"/>
</dbReference>
<keyword evidence="9" id="KW-1185">Reference proteome</keyword>
<dbReference type="Gene3D" id="3.40.140.10">
    <property type="entry name" value="Cytidine Deaminase, domain 2"/>
    <property type="match status" value="1"/>
</dbReference>
<evidence type="ECO:0000313" key="8">
    <source>
        <dbReference type="EMBL" id="SEW31822.1"/>
    </source>
</evidence>
<evidence type="ECO:0000256" key="5">
    <source>
        <dbReference type="ARBA" id="ARBA00022833"/>
    </source>
</evidence>
<reference evidence="8 9" key="1">
    <citation type="submission" date="2016-10" db="EMBL/GenBank/DDBJ databases">
        <authorList>
            <person name="de Groot N.N."/>
        </authorList>
    </citation>
    <scope>NUCLEOTIDE SEQUENCE [LARGE SCALE GENOMIC DNA]</scope>
    <source>
        <strain evidence="8 9">DSM 9179</strain>
    </source>
</reference>
<dbReference type="InterPro" id="IPR025657">
    <property type="entry name" value="RadC_JAB"/>
</dbReference>
<evidence type="ECO:0000259" key="7">
    <source>
        <dbReference type="PROSITE" id="PS50249"/>
    </source>
</evidence>
<accession>A0A1I0QVW6</accession>
<keyword evidence="6" id="KW-0482">Metalloprotease</keyword>
<organism evidence="8 9">
    <name type="scientific">[Clostridium] fimetarium</name>
    <dbReference type="NCBI Taxonomy" id="99656"/>
    <lineage>
        <taxon>Bacteria</taxon>
        <taxon>Bacillati</taxon>
        <taxon>Bacillota</taxon>
        <taxon>Clostridia</taxon>
        <taxon>Lachnospirales</taxon>
        <taxon>Lachnospiraceae</taxon>
    </lineage>
</organism>
<evidence type="ECO:0000313" key="9">
    <source>
        <dbReference type="Proteomes" id="UP000199701"/>
    </source>
</evidence>
<dbReference type="GO" id="GO:0008237">
    <property type="term" value="F:metallopeptidase activity"/>
    <property type="evidence" value="ECO:0007669"/>
    <property type="project" value="UniProtKB-KW"/>
</dbReference>
<comment type="similarity">
    <text evidence="1">Belongs to the UPF0758 family.</text>
</comment>
<dbReference type="GO" id="GO:0006508">
    <property type="term" value="P:proteolysis"/>
    <property type="evidence" value="ECO:0007669"/>
    <property type="project" value="UniProtKB-KW"/>
</dbReference>
<evidence type="ECO:0000256" key="3">
    <source>
        <dbReference type="ARBA" id="ARBA00022723"/>
    </source>
</evidence>
<dbReference type="CDD" id="cd08071">
    <property type="entry name" value="MPN_DUF2466"/>
    <property type="match status" value="1"/>
</dbReference>
<keyword evidence="2" id="KW-0645">Protease</keyword>
<evidence type="ECO:0000256" key="6">
    <source>
        <dbReference type="ARBA" id="ARBA00023049"/>
    </source>
</evidence>
<dbReference type="EMBL" id="FOJI01000009">
    <property type="protein sequence ID" value="SEW31822.1"/>
    <property type="molecule type" value="Genomic_DNA"/>
</dbReference>